<evidence type="ECO:0000313" key="1">
    <source>
        <dbReference type="EMBL" id="PAV21788.1"/>
    </source>
</evidence>
<comment type="caution">
    <text evidence="1">The sequence shown here is derived from an EMBL/GenBank/DDBJ whole genome shotgun (WGS) entry which is preliminary data.</text>
</comment>
<organism evidence="1 2">
    <name type="scientific">Pyrrhoderma noxium</name>
    <dbReference type="NCBI Taxonomy" id="2282107"/>
    <lineage>
        <taxon>Eukaryota</taxon>
        <taxon>Fungi</taxon>
        <taxon>Dikarya</taxon>
        <taxon>Basidiomycota</taxon>
        <taxon>Agaricomycotina</taxon>
        <taxon>Agaricomycetes</taxon>
        <taxon>Hymenochaetales</taxon>
        <taxon>Hymenochaetaceae</taxon>
        <taxon>Pyrrhoderma</taxon>
    </lineage>
</organism>
<evidence type="ECO:0000313" key="2">
    <source>
        <dbReference type="Proteomes" id="UP000217199"/>
    </source>
</evidence>
<dbReference type="AlphaFoldDB" id="A0A286UQB6"/>
<name>A0A286UQB6_9AGAM</name>
<keyword evidence="2" id="KW-1185">Reference proteome</keyword>
<proteinExistence type="predicted"/>
<accession>A0A286UQB6</accession>
<sequence>MEAETAQKPFSVENIKLCADIFFMEECMSVFLQIFFSFQPMENSTSLKLASLPRSISHVLDCPTTVHTMEVYNKIFLETPKRLTVIDLDFES</sequence>
<dbReference type="Proteomes" id="UP000217199">
    <property type="component" value="Unassembled WGS sequence"/>
</dbReference>
<reference evidence="1 2" key="1">
    <citation type="journal article" date="2017" name="Mol. Ecol.">
        <title>Comparative and population genomic landscape of Phellinus noxius: A hypervariable fungus causing root rot in trees.</title>
        <authorList>
            <person name="Chung C.L."/>
            <person name="Lee T.J."/>
            <person name="Akiba M."/>
            <person name="Lee H.H."/>
            <person name="Kuo T.H."/>
            <person name="Liu D."/>
            <person name="Ke H.M."/>
            <person name="Yokoi T."/>
            <person name="Roa M.B."/>
            <person name="Lu M.J."/>
            <person name="Chang Y.Y."/>
            <person name="Ann P.J."/>
            <person name="Tsai J.N."/>
            <person name="Chen C.Y."/>
            <person name="Tzean S.S."/>
            <person name="Ota Y."/>
            <person name="Hattori T."/>
            <person name="Sahashi N."/>
            <person name="Liou R.F."/>
            <person name="Kikuchi T."/>
            <person name="Tsai I.J."/>
        </authorList>
    </citation>
    <scope>NUCLEOTIDE SEQUENCE [LARGE SCALE GENOMIC DNA]</scope>
    <source>
        <strain evidence="1 2">FFPRI411160</strain>
    </source>
</reference>
<dbReference type="InParanoid" id="A0A286UQB6"/>
<gene>
    <name evidence="1" type="ORF">PNOK_0174500</name>
</gene>
<dbReference type="EMBL" id="NBII01000002">
    <property type="protein sequence ID" value="PAV21788.1"/>
    <property type="molecule type" value="Genomic_DNA"/>
</dbReference>
<protein>
    <submittedName>
        <fullName evidence="1">Uncharacterized protein</fullName>
    </submittedName>
</protein>